<dbReference type="AlphaFoldDB" id="A0AAW0DC66"/>
<comment type="caution">
    <text evidence="2">The sequence shown here is derived from an EMBL/GenBank/DDBJ whole genome shotgun (WGS) entry which is preliminary data.</text>
</comment>
<organism evidence="2 3">
    <name type="scientific">Favolaschia claudopus</name>
    <dbReference type="NCBI Taxonomy" id="2862362"/>
    <lineage>
        <taxon>Eukaryota</taxon>
        <taxon>Fungi</taxon>
        <taxon>Dikarya</taxon>
        <taxon>Basidiomycota</taxon>
        <taxon>Agaricomycotina</taxon>
        <taxon>Agaricomycetes</taxon>
        <taxon>Agaricomycetidae</taxon>
        <taxon>Agaricales</taxon>
        <taxon>Marasmiineae</taxon>
        <taxon>Mycenaceae</taxon>
        <taxon>Favolaschia</taxon>
    </lineage>
</organism>
<reference evidence="2 3" key="1">
    <citation type="journal article" date="2024" name="J Genomics">
        <title>Draft genome sequencing and assembly of Favolaschia claudopus CIRM-BRFM 2984 isolated from oak limbs.</title>
        <authorList>
            <person name="Navarro D."/>
            <person name="Drula E."/>
            <person name="Chaduli D."/>
            <person name="Cazenave R."/>
            <person name="Ahrendt S."/>
            <person name="Wang J."/>
            <person name="Lipzen A."/>
            <person name="Daum C."/>
            <person name="Barry K."/>
            <person name="Grigoriev I.V."/>
            <person name="Favel A."/>
            <person name="Rosso M.N."/>
            <person name="Martin F."/>
        </authorList>
    </citation>
    <scope>NUCLEOTIDE SEQUENCE [LARGE SCALE GENOMIC DNA]</scope>
    <source>
        <strain evidence="2 3">CIRM-BRFM 2984</strain>
    </source>
</reference>
<evidence type="ECO:0000313" key="3">
    <source>
        <dbReference type="Proteomes" id="UP001362999"/>
    </source>
</evidence>
<dbReference type="Pfam" id="PF09994">
    <property type="entry name" value="T6SS_Tle1-like_cat"/>
    <property type="match status" value="1"/>
</dbReference>
<gene>
    <name evidence="2" type="ORF">R3P38DRAFT_1876087</name>
</gene>
<evidence type="ECO:0000313" key="2">
    <source>
        <dbReference type="EMBL" id="KAK7048716.1"/>
    </source>
</evidence>
<name>A0AAW0DC66_9AGAR</name>
<dbReference type="InterPro" id="IPR029058">
    <property type="entry name" value="AB_hydrolase_fold"/>
</dbReference>
<dbReference type="PANTHER" id="PTHR33840:SF2">
    <property type="entry name" value="TLE1 PHOSPHOLIPASE DOMAIN-CONTAINING PROTEIN"/>
    <property type="match status" value="1"/>
</dbReference>
<evidence type="ECO:0000259" key="1">
    <source>
        <dbReference type="Pfam" id="PF09994"/>
    </source>
</evidence>
<keyword evidence="3" id="KW-1185">Reference proteome</keyword>
<dbReference type="InterPro" id="IPR018712">
    <property type="entry name" value="Tle1-like_cat"/>
</dbReference>
<dbReference type="Proteomes" id="UP001362999">
    <property type="component" value="Unassembled WGS sequence"/>
</dbReference>
<sequence>MDVTSESEATTVPEATGGARTLVVCFDGTMEEYDGDNTNAVKLFALLKKDDWREQLCYYQPGIGTYVTPGAVSPILEWGAKLLDSAFAIFLKDHVMEGYKFLMNNYHTGDRICIFGFSRGSYIARALAGMLHKVGLLPRDNTEQVPFAFKMYQKTSESGIQLAAGYKQTFCQNVEVEFLGVWCVRSIFSLPALKFGYSRSWEWDGKNRETVASVGIIMCRSLPYTTGNASVKTFRHAVSLDEHRVRFEPYLLEPKADAQSGYATDTLEVWFSGCHEDVGGGAVTNDTPHSLSDITLRWMVRQIVSSGCGIQFDPAALKRASISLTFDDSPTIISPEERPVDDADSSQPLHDNLAGFSKWKLLEIFPLTWTRQDVQGGRHTKFGFHLGRSRQIVDPKPNFHYTVKERMENPALKYKPKAKWVPGSEVYVE</sequence>
<accession>A0AAW0DC66</accession>
<dbReference type="PANTHER" id="PTHR33840">
    <property type="match status" value="1"/>
</dbReference>
<dbReference type="EMBL" id="JAWWNJ010000009">
    <property type="protein sequence ID" value="KAK7048716.1"/>
    <property type="molecule type" value="Genomic_DNA"/>
</dbReference>
<proteinExistence type="predicted"/>
<feature type="domain" description="T6SS Phospholipase effector Tle1-like catalytic" evidence="1">
    <location>
        <begin position="20"/>
        <end position="302"/>
    </location>
</feature>
<dbReference type="SUPFAM" id="SSF53474">
    <property type="entry name" value="alpha/beta-Hydrolases"/>
    <property type="match status" value="1"/>
</dbReference>
<protein>
    <recommendedName>
        <fullName evidence="1">T6SS Phospholipase effector Tle1-like catalytic domain-containing protein</fullName>
    </recommendedName>
</protein>